<dbReference type="Pfam" id="PF11695">
    <property type="entry name" value="DUF3291"/>
    <property type="match status" value="1"/>
</dbReference>
<comment type="caution">
    <text evidence="2">The sequence shown here is derived from an EMBL/GenBank/DDBJ whole genome shotgun (WGS) entry which is preliminary data.</text>
</comment>
<proteinExistence type="predicted"/>
<dbReference type="InterPro" id="IPR021708">
    <property type="entry name" value="DUF3291"/>
</dbReference>
<reference evidence="2 3" key="1">
    <citation type="submission" date="2018-06" db="EMBL/GenBank/DDBJ databases">
        <title>Chryseolinea flavus sp. nov., a member of the phylum Bacteroidetes isolated from soil.</title>
        <authorList>
            <person name="Li Y."/>
            <person name="Wang J."/>
        </authorList>
    </citation>
    <scope>NUCLEOTIDE SEQUENCE [LARGE SCALE GENOMIC DNA]</scope>
    <source>
        <strain evidence="2 3">SDU1-6</strain>
    </source>
</reference>
<keyword evidence="3" id="KW-1185">Reference proteome</keyword>
<dbReference type="OrthoDB" id="2376237at2"/>
<dbReference type="EMBL" id="QMFY01000005">
    <property type="protein sequence ID" value="RAW00838.1"/>
    <property type="molecule type" value="Genomic_DNA"/>
</dbReference>
<evidence type="ECO:0000313" key="3">
    <source>
        <dbReference type="Proteomes" id="UP000251889"/>
    </source>
</evidence>
<accession>A0A364Y3S4</accession>
<dbReference type="InterPro" id="IPR011008">
    <property type="entry name" value="Dimeric_a/b-barrel"/>
</dbReference>
<dbReference type="RefSeq" id="WP_112746995.1">
    <property type="nucleotide sequence ID" value="NZ_QMFY01000005.1"/>
</dbReference>
<name>A0A364Y3S4_9BACT</name>
<evidence type="ECO:0000259" key="1">
    <source>
        <dbReference type="Pfam" id="PF11695"/>
    </source>
</evidence>
<gene>
    <name evidence="2" type="ORF">DQQ10_11365</name>
</gene>
<sequence>MQTHLAQVNIGKIVASIDSPVMADFVANLDPINALAEQSDGFIWRLKDDGTNNATSITMYGDPAIIVNMSVWKDFDSLFQYVYKSKHVDFFKRRSEWFQKMPEMYVALWYVPVGHTPTVAEAQARIDHLRKHGETDYAFTFKRKHLVKNIQQPG</sequence>
<protein>
    <submittedName>
        <fullName evidence="2">DUF3291 domain-containing protein</fullName>
    </submittedName>
</protein>
<dbReference type="AlphaFoldDB" id="A0A364Y3S4"/>
<dbReference type="SUPFAM" id="SSF54909">
    <property type="entry name" value="Dimeric alpha+beta barrel"/>
    <property type="match status" value="1"/>
</dbReference>
<dbReference type="Proteomes" id="UP000251889">
    <property type="component" value="Unassembled WGS sequence"/>
</dbReference>
<organism evidence="2 3">
    <name type="scientific">Pseudochryseolinea flava</name>
    <dbReference type="NCBI Taxonomy" id="2059302"/>
    <lineage>
        <taxon>Bacteria</taxon>
        <taxon>Pseudomonadati</taxon>
        <taxon>Bacteroidota</taxon>
        <taxon>Cytophagia</taxon>
        <taxon>Cytophagales</taxon>
        <taxon>Fulvivirgaceae</taxon>
        <taxon>Pseudochryseolinea</taxon>
    </lineage>
</organism>
<feature type="domain" description="DUF3291" evidence="1">
    <location>
        <begin position="5"/>
        <end position="143"/>
    </location>
</feature>
<evidence type="ECO:0000313" key="2">
    <source>
        <dbReference type="EMBL" id="RAW00838.1"/>
    </source>
</evidence>